<dbReference type="InterPro" id="IPR018245">
    <property type="entry name" value="Gonadotropin_bsu_CS"/>
</dbReference>
<dbReference type="Gene3D" id="2.10.90.10">
    <property type="entry name" value="Cystine-knot cytokines"/>
    <property type="match status" value="1"/>
</dbReference>
<dbReference type="Proteomes" id="UP000504628">
    <property type="component" value="Chromosome 6"/>
</dbReference>
<comment type="function">
    <text evidence="7">Together with the alpha chain CGA constitutes follitropin, the follicle-stimulating hormone, and provides its biological specificity to the hormone heterodimer. Binds FSHR, a G protein-coupled receptor, on target cells to activate downstream signaling pathways. Follitropin is involved in follicle development and spermatogenesis in reproductive organs.</text>
</comment>
<keyword evidence="6" id="KW-0325">Glycoprotein</keyword>
<dbReference type="Pfam" id="PF00007">
    <property type="entry name" value="Cys_knot"/>
    <property type="match status" value="1"/>
</dbReference>
<keyword evidence="5" id="KW-1015">Disulfide bond</keyword>
<dbReference type="GO" id="GO:0005737">
    <property type="term" value="C:cytoplasm"/>
    <property type="evidence" value="ECO:0007669"/>
    <property type="project" value="TreeGrafter"/>
</dbReference>
<evidence type="ECO:0000256" key="13">
    <source>
        <dbReference type="SAM" id="SignalP"/>
    </source>
</evidence>
<evidence type="ECO:0000313" key="15">
    <source>
        <dbReference type="EMBL" id="KAF6103431.1"/>
    </source>
</evidence>
<dbReference type="InterPro" id="IPR001545">
    <property type="entry name" value="Gonadotropin_bsu"/>
</dbReference>
<keyword evidence="13" id="KW-0732">Signal</keyword>
<feature type="signal peptide" evidence="13">
    <location>
        <begin position="1"/>
        <end position="20"/>
    </location>
</feature>
<evidence type="ECO:0000313" key="18">
    <source>
        <dbReference type="RefSeq" id="XP_028373129.1"/>
    </source>
</evidence>
<dbReference type="CTD" id="2488"/>
<evidence type="ECO:0000256" key="12">
    <source>
        <dbReference type="RuleBase" id="RU004069"/>
    </source>
</evidence>
<dbReference type="GO" id="GO:0005615">
    <property type="term" value="C:extracellular space"/>
    <property type="evidence" value="ECO:0007669"/>
    <property type="project" value="TreeGrafter"/>
</dbReference>
<dbReference type="GeneID" id="114500606"/>
<evidence type="ECO:0000256" key="2">
    <source>
        <dbReference type="ARBA" id="ARBA00006552"/>
    </source>
</evidence>
<comment type="subcellular location">
    <subcellularLocation>
        <location evidence="1 12">Secreted</location>
    </subcellularLocation>
</comment>
<protein>
    <recommendedName>
        <fullName evidence="9">Follitropin subunit beta</fullName>
    </recommendedName>
    <alternativeName>
        <fullName evidence="10">Follicle-stimulating hormone beta subunit</fullName>
    </alternativeName>
    <alternativeName>
        <fullName evidence="11">Follitropin beta chain</fullName>
    </alternativeName>
</protein>
<evidence type="ECO:0000256" key="3">
    <source>
        <dbReference type="ARBA" id="ARBA00022525"/>
    </source>
</evidence>
<proteinExistence type="inferred from homology"/>
<dbReference type="CDD" id="cd00069">
    <property type="entry name" value="GHB_like"/>
    <property type="match status" value="1"/>
</dbReference>
<dbReference type="OrthoDB" id="8453657at2759"/>
<evidence type="ECO:0000313" key="17">
    <source>
        <dbReference type="Proteomes" id="UP000664940"/>
    </source>
</evidence>
<feature type="chain" id="PRO_5044641498" description="Follitropin subunit beta" evidence="13">
    <location>
        <begin position="21"/>
        <end position="129"/>
    </location>
</feature>
<dbReference type="KEGG" id="pdic:114500606"/>
<reference evidence="15 17" key="1">
    <citation type="journal article" date="2020" name="Nature">
        <title>Six reference-quality genomes reveal evolution of bat adaptations.</title>
        <authorList>
            <person name="Jebb D."/>
            <person name="Huang Z."/>
            <person name="Pippel M."/>
            <person name="Hughes G.M."/>
            <person name="Lavrichenko K."/>
            <person name="Devanna P."/>
            <person name="Winkler S."/>
            <person name="Jermiin L.S."/>
            <person name="Skirmuntt E.C."/>
            <person name="Katzourakis A."/>
            <person name="Burkitt-Gray L."/>
            <person name="Ray D.A."/>
            <person name="Sullivan K.A.M."/>
            <person name="Roscito J.G."/>
            <person name="Kirilenko B.M."/>
            <person name="Davalos L.M."/>
            <person name="Corthals A.P."/>
            <person name="Power M.L."/>
            <person name="Jones G."/>
            <person name="Ransome R.D."/>
            <person name="Dechmann D.K.N."/>
            <person name="Locatelli A.G."/>
            <person name="Puechmaille S.J."/>
            <person name="Fedrigo O."/>
            <person name="Jarvis E.D."/>
            <person name="Hiller M."/>
            <person name="Vernes S.C."/>
            <person name="Myers E.W."/>
            <person name="Teeling E.C."/>
        </authorList>
    </citation>
    <scope>NUCLEOTIDE SEQUENCE [LARGE SCALE GENOMIC DNA]</scope>
    <source>
        <strain evidence="15">Bat1K_MPI-CBG_1</strain>
    </source>
</reference>
<comment type="similarity">
    <text evidence="2 12">Belongs to the glycoprotein hormones subunit beta family.</text>
</comment>
<evidence type="ECO:0000256" key="4">
    <source>
        <dbReference type="ARBA" id="ARBA00022702"/>
    </source>
</evidence>
<evidence type="ECO:0000256" key="11">
    <source>
        <dbReference type="ARBA" id="ARBA00042045"/>
    </source>
</evidence>
<evidence type="ECO:0000256" key="1">
    <source>
        <dbReference type="ARBA" id="ARBA00004613"/>
    </source>
</evidence>
<dbReference type="InterPro" id="IPR006208">
    <property type="entry name" value="Glyco_hormone_CN"/>
</dbReference>
<comment type="subunit">
    <text evidence="8">Heterodimer. The active follitropin is a heterodimer composed of an alpha chain/CGA shared with other hormones and a unique beta chain/FSHB shown here.</text>
</comment>
<dbReference type="GO" id="GO:0016913">
    <property type="term" value="F:follicle-stimulating hormone activity"/>
    <property type="evidence" value="ECO:0007669"/>
    <property type="project" value="TreeGrafter"/>
</dbReference>
<evidence type="ECO:0000256" key="9">
    <source>
        <dbReference type="ARBA" id="ARBA00040964"/>
    </source>
</evidence>
<evidence type="ECO:0000256" key="10">
    <source>
        <dbReference type="ARBA" id="ARBA00041687"/>
    </source>
</evidence>
<dbReference type="FunFam" id="2.10.90.10:FF:000007">
    <property type="entry name" value="Luteinizing hormone beta subunit"/>
    <property type="match status" value="1"/>
</dbReference>
<evidence type="ECO:0000256" key="5">
    <source>
        <dbReference type="ARBA" id="ARBA00023157"/>
    </source>
</evidence>
<reference evidence="18" key="2">
    <citation type="submission" date="2025-04" db="UniProtKB">
        <authorList>
            <consortium name="RefSeq"/>
        </authorList>
    </citation>
    <scope>IDENTIFICATION</scope>
    <source>
        <tissue evidence="18">Muscle</tissue>
    </source>
</reference>
<dbReference type="Proteomes" id="UP000664940">
    <property type="component" value="Unassembled WGS sequence"/>
</dbReference>
<evidence type="ECO:0000259" key="14">
    <source>
        <dbReference type="Pfam" id="PF00007"/>
    </source>
</evidence>
<dbReference type="InterPro" id="IPR029034">
    <property type="entry name" value="Cystine-knot_cytokine"/>
</dbReference>
<keyword evidence="4 12" id="KW-0372">Hormone</keyword>
<dbReference type="SMART" id="SM00068">
    <property type="entry name" value="GHB"/>
    <property type="match status" value="1"/>
</dbReference>
<dbReference type="AlphaFoldDB" id="A0A6J2M1I2"/>
<evidence type="ECO:0000256" key="6">
    <source>
        <dbReference type="ARBA" id="ARBA00023180"/>
    </source>
</evidence>
<sequence length="129" mass="14685">MKPVQFFFLFCCWKAICCNGCELTNITITVEKEDCHFCLSVNTTWCAGYCYNRDLVYKDGLMSNIQKICTFKELVYETVILPGCVHHANSTYMYPVATKCHCSTCKKDSTDCTTKGLGPSYCSFNEIKE</sequence>
<evidence type="ECO:0000256" key="8">
    <source>
        <dbReference type="ARBA" id="ARBA00038691"/>
    </source>
</evidence>
<keyword evidence="3" id="KW-0964">Secreted</keyword>
<dbReference type="PANTHER" id="PTHR11515">
    <property type="entry name" value="GLYCOPROTEIN HORMONE BETA CHAIN"/>
    <property type="match status" value="1"/>
</dbReference>
<dbReference type="PROSITE" id="PS00689">
    <property type="entry name" value="GLYCO_HORMONE_BETA_2"/>
    <property type="match status" value="1"/>
</dbReference>
<dbReference type="GO" id="GO:0042699">
    <property type="term" value="P:follicle-stimulating hormone signaling pathway"/>
    <property type="evidence" value="ECO:0007669"/>
    <property type="project" value="TreeGrafter"/>
</dbReference>
<dbReference type="SUPFAM" id="SSF57501">
    <property type="entry name" value="Cystine-knot cytokines"/>
    <property type="match status" value="1"/>
</dbReference>
<keyword evidence="16" id="KW-1185">Reference proteome</keyword>
<dbReference type="PANTHER" id="PTHR11515:SF17">
    <property type="entry name" value="FOLLITROPIN SUBUNIT BETA"/>
    <property type="match status" value="1"/>
</dbReference>
<evidence type="ECO:0000313" key="16">
    <source>
        <dbReference type="Proteomes" id="UP000504628"/>
    </source>
</evidence>
<name>A0A6J2M1I2_9CHIR</name>
<accession>A0A6J2M1I2</accession>
<feature type="domain" description="Glycoprotein hormone subunit beta" evidence="14">
    <location>
        <begin position="19"/>
        <end position="122"/>
    </location>
</feature>
<dbReference type="RefSeq" id="XP_028373129.1">
    <property type="nucleotide sequence ID" value="XM_028517328.2"/>
</dbReference>
<organism evidence="16 18">
    <name type="scientific">Phyllostomus discolor</name>
    <name type="common">pale spear-nosed bat</name>
    <dbReference type="NCBI Taxonomy" id="89673"/>
    <lineage>
        <taxon>Eukaryota</taxon>
        <taxon>Metazoa</taxon>
        <taxon>Chordata</taxon>
        <taxon>Craniata</taxon>
        <taxon>Vertebrata</taxon>
        <taxon>Euteleostomi</taxon>
        <taxon>Mammalia</taxon>
        <taxon>Eutheria</taxon>
        <taxon>Laurasiatheria</taxon>
        <taxon>Chiroptera</taxon>
        <taxon>Yangochiroptera</taxon>
        <taxon>Phyllostomidae</taxon>
        <taxon>Phyllostominae</taxon>
        <taxon>Phyllostomus</taxon>
    </lineage>
</organism>
<dbReference type="EMBL" id="JABVXQ010000006">
    <property type="protein sequence ID" value="KAF6103431.1"/>
    <property type="molecule type" value="Genomic_DNA"/>
</dbReference>
<gene>
    <name evidence="18" type="primary">FSHB</name>
    <name evidence="15" type="ORF">HJG60_005298</name>
</gene>
<evidence type="ECO:0000256" key="7">
    <source>
        <dbReference type="ARBA" id="ARBA00037318"/>
    </source>
</evidence>